<dbReference type="PROSITE" id="PS00478">
    <property type="entry name" value="LIM_DOMAIN_1"/>
    <property type="match status" value="1"/>
</dbReference>
<dbReference type="AlphaFoldDB" id="A0AAV2TJJ6"/>
<name>A0AAV2TJJ6_CALDB</name>
<reference evidence="7" key="1">
    <citation type="submission" date="2024-06" db="EMBL/GenBank/DDBJ databases">
        <authorList>
            <person name="Liu X."/>
            <person name="Lenzi L."/>
            <person name="Haldenby T S."/>
            <person name="Uol C."/>
        </authorList>
    </citation>
    <scope>NUCLEOTIDE SEQUENCE</scope>
</reference>
<feature type="compositionally biased region" description="Polar residues" evidence="5">
    <location>
        <begin position="252"/>
        <end position="263"/>
    </location>
</feature>
<evidence type="ECO:0000256" key="5">
    <source>
        <dbReference type="SAM" id="MobiDB-lite"/>
    </source>
</evidence>
<organism evidence="7 8">
    <name type="scientific">Calicophoron daubneyi</name>
    <name type="common">Rumen fluke</name>
    <name type="synonym">Paramphistomum daubneyi</name>
    <dbReference type="NCBI Taxonomy" id="300641"/>
    <lineage>
        <taxon>Eukaryota</taxon>
        <taxon>Metazoa</taxon>
        <taxon>Spiralia</taxon>
        <taxon>Lophotrochozoa</taxon>
        <taxon>Platyhelminthes</taxon>
        <taxon>Trematoda</taxon>
        <taxon>Digenea</taxon>
        <taxon>Plagiorchiida</taxon>
        <taxon>Pronocephalata</taxon>
        <taxon>Paramphistomoidea</taxon>
        <taxon>Paramphistomidae</taxon>
        <taxon>Calicophoron</taxon>
    </lineage>
</organism>
<evidence type="ECO:0000256" key="4">
    <source>
        <dbReference type="PROSITE-ProRule" id="PRU00125"/>
    </source>
</evidence>
<dbReference type="Pfam" id="PF00412">
    <property type="entry name" value="LIM"/>
    <property type="match status" value="1"/>
</dbReference>
<protein>
    <recommendedName>
        <fullName evidence="6">LIM zinc-binding domain-containing protein</fullName>
    </recommendedName>
</protein>
<dbReference type="PROSITE" id="PS50023">
    <property type="entry name" value="LIM_DOMAIN_2"/>
    <property type="match status" value="1"/>
</dbReference>
<sequence>MMESITAENKFQYRTLSGSQNPGSHLDNTVLETMFGKQFSRLTIEEEYLYNLTYLASQNKDLKCPAVVTEMPSYLGASSDCSSKLIHGFGSYKSRQIKNSKKNDQCDGNNRAETIELRPKIFPGEIERSFDSREANIPEERPTKLLQRAMSSSTSQPSESLSRGFRQTVVAAEQPSESPYPGLHIYVTETPPRPFYDVSSVRAVSSQPPLGGAESDLKCLSSFSDTKGKTATKDLDRSERKRTPPVRHHGGLQTTVNGESSRSFRMSKTQSHNSDCQLLGSHRFADVKVTKNADKLARSHLQRSATFENNGDCSVICDMELCSTCGQRVYPLDRVSTGNRVYHKQCFRCATCQRILMPANYASLDGIVFCKTHYLEQFRLSSQRNGKSTWIAGHQRWSMFEPVE</sequence>
<proteinExistence type="predicted"/>
<keyword evidence="2 4" id="KW-0862">Zinc</keyword>
<accession>A0AAV2TJJ6</accession>
<keyword evidence="3 4" id="KW-0440">LIM domain</keyword>
<evidence type="ECO:0000313" key="7">
    <source>
        <dbReference type="EMBL" id="CAL5137652.1"/>
    </source>
</evidence>
<feature type="region of interest" description="Disordered" evidence="5">
    <location>
        <begin position="205"/>
        <end position="263"/>
    </location>
</feature>
<evidence type="ECO:0000259" key="6">
    <source>
        <dbReference type="PROSITE" id="PS50023"/>
    </source>
</evidence>
<gene>
    <name evidence="7" type="ORF">CDAUBV1_LOCUS11934</name>
</gene>
<dbReference type="CDD" id="cd09358">
    <property type="entry name" value="LIM_Mical_like"/>
    <property type="match status" value="1"/>
</dbReference>
<dbReference type="EMBL" id="CAXLJL010000412">
    <property type="protein sequence ID" value="CAL5137652.1"/>
    <property type="molecule type" value="Genomic_DNA"/>
</dbReference>
<dbReference type="Proteomes" id="UP001497525">
    <property type="component" value="Unassembled WGS sequence"/>
</dbReference>
<feature type="compositionally biased region" description="Basic and acidic residues" evidence="5">
    <location>
        <begin position="226"/>
        <end position="242"/>
    </location>
</feature>
<comment type="caution">
    <text evidence="7">The sequence shown here is derived from an EMBL/GenBank/DDBJ whole genome shotgun (WGS) entry which is preliminary data.</text>
</comment>
<evidence type="ECO:0000256" key="2">
    <source>
        <dbReference type="ARBA" id="ARBA00022833"/>
    </source>
</evidence>
<dbReference type="PANTHER" id="PTHR24206">
    <property type="entry name" value="OS06G0237300 PROTEIN"/>
    <property type="match status" value="1"/>
</dbReference>
<evidence type="ECO:0000256" key="1">
    <source>
        <dbReference type="ARBA" id="ARBA00022723"/>
    </source>
</evidence>
<dbReference type="Gene3D" id="2.10.110.10">
    <property type="entry name" value="Cysteine Rich Protein"/>
    <property type="match status" value="1"/>
</dbReference>
<dbReference type="SMART" id="SM00132">
    <property type="entry name" value="LIM"/>
    <property type="match status" value="1"/>
</dbReference>
<keyword evidence="1 4" id="KW-0479">Metal-binding</keyword>
<feature type="domain" description="LIM zinc-binding" evidence="6">
    <location>
        <begin position="320"/>
        <end position="380"/>
    </location>
</feature>
<dbReference type="InterPro" id="IPR001781">
    <property type="entry name" value="Znf_LIM"/>
</dbReference>
<dbReference type="SUPFAM" id="SSF57716">
    <property type="entry name" value="Glucocorticoid receptor-like (DNA-binding domain)"/>
    <property type="match status" value="2"/>
</dbReference>
<evidence type="ECO:0000256" key="3">
    <source>
        <dbReference type="ARBA" id="ARBA00023038"/>
    </source>
</evidence>
<dbReference type="GO" id="GO:0046872">
    <property type="term" value="F:metal ion binding"/>
    <property type="evidence" value="ECO:0007669"/>
    <property type="project" value="UniProtKB-KW"/>
</dbReference>
<evidence type="ECO:0000313" key="8">
    <source>
        <dbReference type="Proteomes" id="UP001497525"/>
    </source>
</evidence>